<dbReference type="PANTHER" id="PTHR13439:SF0">
    <property type="entry name" value="TOPOISOMERASE I DAMAGE AFFECTED PROTEIN 4"/>
    <property type="match status" value="1"/>
</dbReference>
<dbReference type="GO" id="GO:0055088">
    <property type="term" value="P:lipid homeostasis"/>
    <property type="evidence" value="ECO:0007669"/>
    <property type="project" value="TreeGrafter"/>
</dbReference>
<evidence type="ECO:0000256" key="6">
    <source>
        <dbReference type="SAM" id="Phobius"/>
    </source>
</evidence>
<dbReference type="GO" id="GO:0016020">
    <property type="term" value="C:membrane"/>
    <property type="evidence" value="ECO:0007669"/>
    <property type="project" value="UniProtKB-SubCell"/>
</dbReference>
<dbReference type="PANTHER" id="PTHR13439">
    <property type="entry name" value="CT120 PROTEIN"/>
    <property type="match status" value="1"/>
</dbReference>
<feature type="transmembrane region" description="Helical" evidence="6">
    <location>
        <begin position="165"/>
        <end position="188"/>
    </location>
</feature>
<dbReference type="InterPro" id="IPR050846">
    <property type="entry name" value="TLCD"/>
</dbReference>
<dbReference type="Proteomes" id="UP000288168">
    <property type="component" value="Unassembled WGS sequence"/>
</dbReference>
<feature type="transmembrane region" description="Helical" evidence="6">
    <location>
        <begin position="76"/>
        <end position="95"/>
    </location>
</feature>
<keyword evidence="2 5" id="KW-0812">Transmembrane</keyword>
<keyword evidence="4 5" id="KW-0472">Membrane</keyword>
<name>A0A428QYV1_9HYPO</name>
<evidence type="ECO:0000256" key="2">
    <source>
        <dbReference type="ARBA" id="ARBA00022692"/>
    </source>
</evidence>
<feature type="domain" description="TLC" evidence="7">
    <location>
        <begin position="69"/>
        <end position="291"/>
    </location>
</feature>
<evidence type="ECO:0000256" key="3">
    <source>
        <dbReference type="ARBA" id="ARBA00022989"/>
    </source>
</evidence>
<feature type="transmembrane region" description="Helical" evidence="6">
    <location>
        <begin position="137"/>
        <end position="159"/>
    </location>
</feature>
<evidence type="ECO:0000313" key="8">
    <source>
        <dbReference type="EMBL" id="RSL70519.1"/>
    </source>
</evidence>
<comment type="caution">
    <text evidence="8">The sequence shown here is derived from an EMBL/GenBank/DDBJ whole genome shotgun (WGS) entry which is preliminary data.</text>
</comment>
<evidence type="ECO:0000256" key="1">
    <source>
        <dbReference type="ARBA" id="ARBA00004141"/>
    </source>
</evidence>
<protein>
    <recommendedName>
        <fullName evidence="7">TLC domain-containing protein</fullName>
    </recommendedName>
</protein>
<dbReference type="InterPro" id="IPR006634">
    <property type="entry name" value="TLC-dom"/>
</dbReference>
<dbReference type="GO" id="GO:0005783">
    <property type="term" value="C:endoplasmic reticulum"/>
    <property type="evidence" value="ECO:0007669"/>
    <property type="project" value="TreeGrafter"/>
</dbReference>
<comment type="subcellular location">
    <subcellularLocation>
        <location evidence="1">Membrane</location>
        <topology evidence="1">Multi-pass membrane protein</topology>
    </subcellularLocation>
</comment>
<sequence length="330" mass="37291">MKDPFPLPPVPWLAEKAQPWADLFDLPSLPLHIHEVLAAALLYSIVFWPISPWISNLLAPEHYSKLPRKRRLNWDAHVVSMVQSCLINGLAIWVMFTDNEIKNMTWEERIWGYTGAAGFIQALAAGYFLWDLVVTSLNLDVFGLGTLAHAIAALLVYSLGFRPFLNYYACVFILWELSTPFLNVHWFMDKVGMTGTRAQLYNGLMLLFTFFSARLVYGTYMSFSVFQDVWAGINTHPNVEALATQTMTFAHEDSTVPVWLGAAYLASNITLNSLNFYWFFMMIRAVRKRFEPSSDSQDKTPDAPVTEVEVDLSSVGTGAAKLSGGRRRKA</sequence>
<evidence type="ECO:0000256" key="5">
    <source>
        <dbReference type="PROSITE-ProRule" id="PRU00205"/>
    </source>
</evidence>
<evidence type="ECO:0000259" key="7">
    <source>
        <dbReference type="PROSITE" id="PS50922"/>
    </source>
</evidence>
<keyword evidence="9" id="KW-1185">Reference proteome</keyword>
<dbReference type="PROSITE" id="PS50922">
    <property type="entry name" value="TLC"/>
    <property type="match status" value="1"/>
</dbReference>
<feature type="transmembrane region" description="Helical" evidence="6">
    <location>
        <begin position="110"/>
        <end position="130"/>
    </location>
</feature>
<dbReference type="SMART" id="SM00724">
    <property type="entry name" value="TLC"/>
    <property type="match status" value="1"/>
</dbReference>
<feature type="transmembrane region" description="Helical" evidence="6">
    <location>
        <begin position="200"/>
        <end position="220"/>
    </location>
</feature>
<feature type="transmembrane region" description="Helical" evidence="6">
    <location>
        <begin position="258"/>
        <end position="280"/>
    </location>
</feature>
<reference evidence="8 9" key="1">
    <citation type="submission" date="2017-06" db="EMBL/GenBank/DDBJ databases">
        <title>Comparative genomic analysis of Ambrosia Fusariam Clade fungi.</title>
        <authorList>
            <person name="Stajich J.E."/>
            <person name="Carrillo J."/>
            <person name="Kijimoto T."/>
            <person name="Eskalen A."/>
            <person name="O'Donnell K."/>
            <person name="Kasson M."/>
        </authorList>
    </citation>
    <scope>NUCLEOTIDE SEQUENCE [LARGE SCALE GENOMIC DNA]</scope>
    <source>
        <strain evidence="8 9">NRRL62584</strain>
    </source>
</reference>
<dbReference type="AlphaFoldDB" id="A0A428QYV1"/>
<evidence type="ECO:0000313" key="9">
    <source>
        <dbReference type="Proteomes" id="UP000288168"/>
    </source>
</evidence>
<dbReference type="Pfam" id="PF03798">
    <property type="entry name" value="TRAM_LAG1_CLN8"/>
    <property type="match status" value="1"/>
</dbReference>
<dbReference type="OrthoDB" id="10266980at2759"/>
<keyword evidence="3 6" id="KW-1133">Transmembrane helix</keyword>
<evidence type="ECO:0000256" key="4">
    <source>
        <dbReference type="ARBA" id="ARBA00023136"/>
    </source>
</evidence>
<dbReference type="EMBL" id="NKCI01000009">
    <property type="protein sequence ID" value="RSL70519.1"/>
    <property type="molecule type" value="Genomic_DNA"/>
</dbReference>
<proteinExistence type="predicted"/>
<organism evidence="8 9">
    <name type="scientific">Fusarium duplospermum</name>
    <dbReference type="NCBI Taxonomy" id="1325734"/>
    <lineage>
        <taxon>Eukaryota</taxon>
        <taxon>Fungi</taxon>
        <taxon>Dikarya</taxon>
        <taxon>Ascomycota</taxon>
        <taxon>Pezizomycotina</taxon>
        <taxon>Sordariomycetes</taxon>
        <taxon>Hypocreomycetidae</taxon>
        <taxon>Hypocreales</taxon>
        <taxon>Nectriaceae</taxon>
        <taxon>Fusarium</taxon>
        <taxon>Fusarium solani species complex</taxon>
    </lineage>
</organism>
<feature type="transmembrane region" description="Helical" evidence="6">
    <location>
        <begin position="36"/>
        <end position="55"/>
    </location>
</feature>
<dbReference type="STRING" id="1325734.A0A428QYV1"/>
<accession>A0A428QYV1</accession>
<gene>
    <name evidence="8" type="ORF">CEP54_001663</name>
</gene>